<keyword evidence="12 16" id="KW-0408">Iron</keyword>
<keyword evidence="9" id="KW-0999">Mitochondrion inner membrane</keyword>
<dbReference type="Gene3D" id="1.10.760.10">
    <property type="entry name" value="Cytochrome c-like domain"/>
    <property type="match status" value="1"/>
</dbReference>
<evidence type="ECO:0000256" key="9">
    <source>
        <dbReference type="ARBA" id="ARBA00022792"/>
    </source>
</evidence>
<keyword evidence="10" id="KW-0249">Electron transport</keyword>
<comment type="catalytic activity">
    <reaction evidence="15">
        <text>a quinol + 2 Fe(III)-[cytochrome c](out) = a quinone + 2 Fe(II)-[cytochrome c](out) + 2 H(+)(out)</text>
        <dbReference type="Rhea" id="RHEA:11484"/>
        <dbReference type="Rhea" id="RHEA-COMP:10350"/>
        <dbReference type="Rhea" id="RHEA-COMP:14399"/>
        <dbReference type="ChEBI" id="CHEBI:15378"/>
        <dbReference type="ChEBI" id="CHEBI:24646"/>
        <dbReference type="ChEBI" id="CHEBI:29033"/>
        <dbReference type="ChEBI" id="CHEBI:29034"/>
        <dbReference type="ChEBI" id="CHEBI:132124"/>
        <dbReference type="EC" id="7.1.1.8"/>
    </reaction>
</comment>
<dbReference type="Proteomes" id="UP001212152">
    <property type="component" value="Unassembled WGS sequence"/>
</dbReference>
<comment type="similarity">
    <text evidence="2">Belongs to the cytochrome c family.</text>
</comment>
<dbReference type="AlphaFoldDB" id="A0AAD5TKG3"/>
<gene>
    <name evidence="18" type="primary">CYT1</name>
    <name evidence="18" type="ORF">HDU87_003265</name>
</gene>
<evidence type="ECO:0000256" key="12">
    <source>
        <dbReference type="ARBA" id="ARBA00023004"/>
    </source>
</evidence>
<evidence type="ECO:0000256" key="4">
    <source>
        <dbReference type="ARBA" id="ARBA00022448"/>
    </source>
</evidence>
<comment type="subcellular location">
    <subcellularLocation>
        <location evidence="1">Mitochondrion inner membrane</location>
    </subcellularLocation>
</comment>
<evidence type="ECO:0000256" key="13">
    <source>
        <dbReference type="ARBA" id="ARBA00023128"/>
    </source>
</evidence>
<feature type="binding site" description="covalent" evidence="16">
    <location>
        <position position="146"/>
    </location>
    <ligand>
        <name>heme c</name>
        <dbReference type="ChEBI" id="CHEBI:61717"/>
    </ligand>
</feature>
<keyword evidence="6" id="KW-0679">Respiratory chain</keyword>
<dbReference type="InterPro" id="IPR009056">
    <property type="entry name" value="Cyt_c-like_dom"/>
</dbReference>
<accession>A0AAD5TKG3</accession>
<evidence type="ECO:0000256" key="11">
    <source>
        <dbReference type="ARBA" id="ARBA00022989"/>
    </source>
</evidence>
<keyword evidence="7" id="KW-0812">Transmembrane</keyword>
<dbReference type="GO" id="GO:0005743">
    <property type="term" value="C:mitochondrial inner membrane"/>
    <property type="evidence" value="ECO:0007669"/>
    <property type="project" value="UniProtKB-SubCell"/>
</dbReference>
<evidence type="ECO:0000256" key="8">
    <source>
        <dbReference type="ARBA" id="ARBA00022723"/>
    </source>
</evidence>
<evidence type="ECO:0000256" key="1">
    <source>
        <dbReference type="ARBA" id="ARBA00004273"/>
    </source>
</evidence>
<keyword evidence="11" id="KW-1133">Transmembrane helix</keyword>
<keyword evidence="4" id="KW-0813">Transport</keyword>
<dbReference type="GO" id="GO:0020037">
    <property type="term" value="F:heme binding"/>
    <property type="evidence" value="ECO:0007669"/>
    <property type="project" value="InterPro"/>
</dbReference>
<feature type="binding site" description="covalent" evidence="16">
    <location>
        <position position="145"/>
    </location>
    <ligand>
        <name>heme c</name>
        <dbReference type="ChEBI" id="CHEBI:61717"/>
    </ligand>
</feature>
<feature type="binding site" description="covalent" evidence="16">
    <location>
        <position position="265"/>
    </location>
    <ligand>
        <name>heme c</name>
        <dbReference type="ChEBI" id="CHEBI:61717"/>
    </ligand>
</feature>
<dbReference type="Pfam" id="PF02167">
    <property type="entry name" value="Cytochrom_C1"/>
    <property type="match status" value="1"/>
</dbReference>
<keyword evidence="8 16" id="KW-0479">Metal-binding</keyword>
<dbReference type="EC" id="7.1.1.8" evidence="3"/>
<evidence type="ECO:0000256" key="14">
    <source>
        <dbReference type="ARBA" id="ARBA00023136"/>
    </source>
</evidence>
<reference evidence="18" key="1">
    <citation type="submission" date="2020-05" db="EMBL/GenBank/DDBJ databases">
        <title>Phylogenomic resolution of chytrid fungi.</title>
        <authorList>
            <person name="Stajich J.E."/>
            <person name="Amses K."/>
            <person name="Simmons R."/>
            <person name="Seto K."/>
            <person name="Myers J."/>
            <person name="Bonds A."/>
            <person name="Quandt C.A."/>
            <person name="Barry K."/>
            <person name="Liu P."/>
            <person name="Grigoriev I."/>
            <person name="Longcore J.E."/>
            <person name="James T.Y."/>
        </authorList>
    </citation>
    <scope>NUCLEOTIDE SEQUENCE</scope>
    <source>
        <strain evidence="18">JEL0379</strain>
    </source>
</reference>
<dbReference type="PANTHER" id="PTHR10266:SF3">
    <property type="entry name" value="CYTOCHROME C1, HEME PROTEIN, MITOCHONDRIAL"/>
    <property type="match status" value="1"/>
</dbReference>
<dbReference type="SUPFAM" id="SSF46626">
    <property type="entry name" value="Cytochrome c"/>
    <property type="match status" value="1"/>
</dbReference>
<sequence length="350" mass="38826">MFTRAAYTTATRAAFRAPTFAQARNASTQAANGAFGADRKAAAAWFAKAAAGSAILGYGISNYVVTDDRLAPVTKAVAESMTALQKKAAEYGIEMPFTVAHAFSTADHGLHPPHYPWDHFKPWKTYDHASIRRGFQVYKEVCSACHSMEYIHYRNLVGVSHTESEAKELAAEYEYEDGPNDKGEMFMRPGKLTDPMPSPYPNEEAARAANGGAYPPDLSCIARARHGEEDYIFALLLGYCDPPAGVNVREGLHYNPYFPGGAIAMARAIYDEVVEYEDGTPNNASQLAKDVSTFLSWASYPEHDERKKMGLKTLAISAMLLGLSVWWKRFKWSYIKTRKIVYKPGKFDEV</sequence>
<evidence type="ECO:0000313" key="19">
    <source>
        <dbReference type="Proteomes" id="UP001212152"/>
    </source>
</evidence>
<dbReference type="InterPro" id="IPR002326">
    <property type="entry name" value="Cyt_c1"/>
</dbReference>
<dbReference type="PANTHER" id="PTHR10266">
    <property type="entry name" value="CYTOCHROME C1"/>
    <property type="match status" value="1"/>
</dbReference>
<name>A0AAD5TKG3_9FUNG</name>
<dbReference type="EMBL" id="JADGJQ010000023">
    <property type="protein sequence ID" value="KAJ3178995.1"/>
    <property type="molecule type" value="Genomic_DNA"/>
</dbReference>
<evidence type="ECO:0000256" key="16">
    <source>
        <dbReference type="PIRSR" id="PIRSR602326-1"/>
    </source>
</evidence>
<feature type="binding site" description="covalent" evidence="16">
    <location>
        <position position="142"/>
    </location>
    <ligand>
        <name>heme c</name>
        <dbReference type="ChEBI" id="CHEBI:61717"/>
    </ligand>
</feature>
<dbReference type="Gene3D" id="1.20.5.100">
    <property type="entry name" value="Cytochrome c1, transmembrane anchor, C-terminal"/>
    <property type="match status" value="1"/>
</dbReference>
<evidence type="ECO:0000256" key="7">
    <source>
        <dbReference type="ARBA" id="ARBA00022692"/>
    </source>
</evidence>
<dbReference type="PROSITE" id="PS51007">
    <property type="entry name" value="CYTC"/>
    <property type="match status" value="1"/>
</dbReference>
<dbReference type="GO" id="GO:0046872">
    <property type="term" value="F:metal ion binding"/>
    <property type="evidence" value="ECO:0007669"/>
    <property type="project" value="UniProtKB-KW"/>
</dbReference>
<evidence type="ECO:0000313" key="18">
    <source>
        <dbReference type="EMBL" id="KAJ3178995.1"/>
    </source>
</evidence>
<keyword evidence="13" id="KW-0496">Mitochondrion</keyword>
<keyword evidence="19" id="KW-1185">Reference proteome</keyword>
<protein>
    <recommendedName>
        <fullName evidence="3">quinol--cytochrome-c reductase</fullName>
        <ecNumber evidence="3">7.1.1.8</ecNumber>
    </recommendedName>
</protein>
<evidence type="ECO:0000256" key="10">
    <source>
        <dbReference type="ARBA" id="ARBA00022982"/>
    </source>
</evidence>
<evidence type="ECO:0000256" key="5">
    <source>
        <dbReference type="ARBA" id="ARBA00022617"/>
    </source>
</evidence>
<dbReference type="FunFam" id="1.10.760.10:FF:000002">
    <property type="entry name" value="Cytochrome c1, heme protein"/>
    <property type="match status" value="1"/>
</dbReference>
<dbReference type="PRINTS" id="PR00603">
    <property type="entry name" value="CYTOCHROMEC1"/>
</dbReference>
<organism evidence="18 19">
    <name type="scientific">Geranomyces variabilis</name>
    <dbReference type="NCBI Taxonomy" id="109894"/>
    <lineage>
        <taxon>Eukaryota</taxon>
        <taxon>Fungi</taxon>
        <taxon>Fungi incertae sedis</taxon>
        <taxon>Chytridiomycota</taxon>
        <taxon>Chytridiomycota incertae sedis</taxon>
        <taxon>Chytridiomycetes</taxon>
        <taxon>Spizellomycetales</taxon>
        <taxon>Powellomycetaceae</taxon>
        <taxon>Geranomyces</taxon>
    </lineage>
</organism>
<feature type="domain" description="Cytochrome c" evidence="17">
    <location>
        <begin position="129"/>
        <end position="281"/>
    </location>
</feature>
<comment type="caution">
    <text evidence="18">The sequence shown here is derived from an EMBL/GenBank/DDBJ whole genome shotgun (WGS) entry which is preliminary data.</text>
</comment>
<evidence type="ECO:0000256" key="15">
    <source>
        <dbReference type="ARBA" id="ARBA00029351"/>
    </source>
</evidence>
<comment type="cofactor">
    <cofactor evidence="16">
        <name>heme c</name>
        <dbReference type="ChEBI" id="CHEBI:61717"/>
    </cofactor>
    <text evidence="16">Binds 1 heme c group covalently per subunit.</text>
</comment>
<keyword evidence="5 16" id="KW-0349">Heme</keyword>
<evidence type="ECO:0000256" key="6">
    <source>
        <dbReference type="ARBA" id="ARBA00022660"/>
    </source>
</evidence>
<evidence type="ECO:0000259" key="17">
    <source>
        <dbReference type="PROSITE" id="PS51007"/>
    </source>
</evidence>
<proteinExistence type="inferred from homology"/>
<dbReference type="GO" id="GO:0008121">
    <property type="term" value="F:quinol-cytochrome-c reductase activity"/>
    <property type="evidence" value="ECO:0007669"/>
    <property type="project" value="UniProtKB-EC"/>
</dbReference>
<evidence type="ECO:0000256" key="2">
    <source>
        <dbReference type="ARBA" id="ARBA00006488"/>
    </source>
</evidence>
<dbReference type="InterPro" id="IPR021157">
    <property type="entry name" value="Cyt_c1_TM_anchor_C"/>
</dbReference>
<dbReference type="SUPFAM" id="SSF81496">
    <property type="entry name" value="Cytochrome c1 subunit of cytochrome bc1 complex (Ubiquinol-cytochrome c reductase), transmembrane anchor"/>
    <property type="match status" value="1"/>
</dbReference>
<keyword evidence="14" id="KW-0472">Membrane</keyword>
<evidence type="ECO:0000256" key="3">
    <source>
        <dbReference type="ARBA" id="ARBA00012951"/>
    </source>
</evidence>
<dbReference type="GO" id="GO:0006122">
    <property type="term" value="P:mitochondrial electron transport, ubiquinol to cytochrome c"/>
    <property type="evidence" value="ECO:0007669"/>
    <property type="project" value="TreeGrafter"/>
</dbReference>
<dbReference type="FunFam" id="1.20.5.100:FF:000003">
    <property type="entry name" value="Cytochrome c1, heme protein, mitochondrial"/>
    <property type="match status" value="1"/>
</dbReference>
<dbReference type="InterPro" id="IPR036909">
    <property type="entry name" value="Cyt_c-like_dom_sf"/>
</dbReference>